<evidence type="ECO:0000313" key="4">
    <source>
        <dbReference type="Proteomes" id="UP001501757"/>
    </source>
</evidence>
<evidence type="ECO:0000256" key="1">
    <source>
        <dbReference type="PROSITE-ProRule" id="PRU00339"/>
    </source>
</evidence>
<evidence type="ECO:0000313" key="3">
    <source>
        <dbReference type="EMBL" id="GAA0359025.1"/>
    </source>
</evidence>
<feature type="domain" description="LysM" evidence="2">
    <location>
        <begin position="112"/>
        <end position="159"/>
    </location>
</feature>
<dbReference type="PROSITE" id="PS51257">
    <property type="entry name" value="PROKAR_LIPOPROTEIN"/>
    <property type="match status" value="1"/>
</dbReference>
<accession>A0ABN0XA39</accession>
<proteinExistence type="predicted"/>
<evidence type="ECO:0000259" key="2">
    <source>
        <dbReference type="PROSITE" id="PS51782"/>
    </source>
</evidence>
<dbReference type="Proteomes" id="UP001501757">
    <property type="component" value="Unassembled WGS sequence"/>
</dbReference>
<feature type="repeat" description="TPR" evidence="1">
    <location>
        <begin position="334"/>
        <end position="367"/>
    </location>
</feature>
<dbReference type="SMART" id="SM00257">
    <property type="entry name" value="LysM"/>
    <property type="match status" value="1"/>
</dbReference>
<dbReference type="PROSITE" id="PS50005">
    <property type="entry name" value="TPR"/>
    <property type="match status" value="1"/>
</dbReference>
<dbReference type="InterPro" id="IPR011990">
    <property type="entry name" value="TPR-like_helical_dom_sf"/>
</dbReference>
<organism evidence="3 4">
    <name type="scientific">Bowmanella denitrificans</name>
    <dbReference type="NCBI Taxonomy" id="366582"/>
    <lineage>
        <taxon>Bacteria</taxon>
        <taxon>Pseudomonadati</taxon>
        <taxon>Pseudomonadota</taxon>
        <taxon>Gammaproteobacteria</taxon>
        <taxon>Alteromonadales</taxon>
        <taxon>Alteromonadaceae</taxon>
        <taxon>Bowmanella</taxon>
    </lineage>
</organism>
<dbReference type="InterPro" id="IPR018392">
    <property type="entry name" value="LysM"/>
</dbReference>
<sequence length="389" mass="42965">MLKSRDISAKTALTIVLIAMLVGCKATDKFFSKEEKQSGTANQAQVVVQAQPGLSPRERFSKALEHLEQGEAPQAKAELQAYLINIPASSSAKELLKQIDSPASSYFPPEFFEVTLSSGESLSTLAGKYLNSPLKFYALAKYNDIASPSRVNIGQTIRIPLTAEAKFVRSQPAKTPEKQKPVDVKAKEIEVATETQADNAEDPIEDAVTSELVKAETAKPMPPSQDSLLERMTTLTQQQDFAAAVEQYQSLKAFGDLSRDARSIALIALEGYGQQLAATDKKDQASINFAEAAGLSLLNGNKMQAFRDFKQATELHPQNSQAMEEMLILQKEISDQYHREASSAFRRQELDTAIDKWEKVLEVDPNHNSAKLYLAQALELKERLEKIKN</sequence>
<dbReference type="InterPro" id="IPR019734">
    <property type="entry name" value="TPR_rpt"/>
</dbReference>
<name>A0ABN0XA39_9ALTE</name>
<dbReference type="SUPFAM" id="SSF48452">
    <property type="entry name" value="TPR-like"/>
    <property type="match status" value="1"/>
</dbReference>
<dbReference type="InterPro" id="IPR036779">
    <property type="entry name" value="LysM_dom_sf"/>
</dbReference>
<dbReference type="Gene3D" id="1.25.40.10">
    <property type="entry name" value="Tetratricopeptide repeat domain"/>
    <property type="match status" value="1"/>
</dbReference>
<dbReference type="RefSeq" id="WP_343845162.1">
    <property type="nucleotide sequence ID" value="NZ_BAAAEI010000012.1"/>
</dbReference>
<keyword evidence="4" id="KW-1185">Reference proteome</keyword>
<reference evidence="3 4" key="1">
    <citation type="journal article" date="2019" name="Int. J. Syst. Evol. Microbiol.">
        <title>The Global Catalogue of Microorganisms (GCM) 10K type strain sequencing project: providing services to taxonomists for standard genome sequencing and annotation.</title>
        <authorList>
            <consortium name="The Broad Institute Genomics Platform"/>
            <consortium name="The Broad Institute Genome Sequencing Center for Infectious Disease"/>
            <person name="Wu L."/>
            <person name="Ma J."/>
        </authorList>
    </citation>
    <scope>NUCLEOTIDE SEQUENCE [LARGE SCALE GENOMIC DNA]</scope>
    <source>
        <strain evidence="3 4">JCM 13378</strain>
    </source>
</reference>
<dbReference type="EMBL" id="BAAAEI010000012">
    <property type="protein sequence ID" value="GAA0359025.1"/>
    <property type="molecule type" value="Genomic_DNA"/>
</dbReference>
<protein>
    <recommendedName>
        <fullName evidence="2">LysM domain-containing protein</fullName>
    </recommendedName>
</protein>
<dbReference type="Pfam" id="PF01476">
    <property type="entry name" value="LysM"/>
    <property type="match status" value="1"/>
</dbReference>
<keyword evidence="1" id="KW-0802">TPR repeat</keyword>
<gene>
    <name evidence="3" type="ORF">GCM10009092_24070</name>
</gene>
<dbReference type="PROSITE" id="PS51782">
    <property type="entry name" value="LYSM"/>
    <property type="match status" value="1"/>
</dbReference>
<comment type="caution">
    <text evidence="3">The sequence shown here is derived from an EMBL/GenBank/DDBJ whole genome shotgun (WGS) entry which is preliminary data.</text>
</comment>
<dbReference type="Gene3D" id="3.10.350.10">
    <property type="entry name" value="LysM domain"/>
    <property type="match status" value="1"/>
</dbReference>